<feature type="region of interest" description="Disordered" evidence="8">
    <location>
        <begin position="179"/>
        <end position="198"/>
    </location>
</feature>
<evidence type="ECO:0000256" key="4">
    <source>
        <dbReference type="ARBA" id="ARBA00022833"/>
    </source>
</evidence>
<feature type="domain" description="C2H2-type" evidence="9">
    <location>
        <begin position="388"/>
        <end position="410"/>
    </location>
</feature>
<evidence type="ECO:0000256" key="3">
    <source>
        <dbReference type="ARBA" id="ARBA00022771"/>
    </source>
</evidence>
<organism evidence="11 12">
    <name type="scientific">Lucilia cuprina</name>
    <name type="common">Green bottle fly</name>
    <name type="synonym">Australian sheep blowfly</name>
    <dbReference type="NCBI Taxonomy" id="7375"/>
    <lineage>
        <taxon>Eukaryota</taxon>
        <taxon>Metazoa</taxon>
        <taxon>Ecdysozoa</taxon>
        <taxon>Arthropoda</taxon>
        <taxon>Hexapoda</taxon>
        <taxon>Insecta</taxon>
        <taxon>Pterygota</taxon>
        <taxon>Neoptera</taxon>
        <taxon>Endopterygota</taxon>
        <taxon>Diptera</taxon>
        <taxon>Brachycera</taxon>
        <taxon>Muscomorpha</taxon>
        <taxon>Oestroidea</taxon>
        <taxon>Calliphoridae</taxon>
        <taxon>Luciliinae</taxon>
        <taxon>Lucilia</taxon>
    </lineage>
</organism>
<evidence type="ECO:0000313" key="11">
    <source>
        <dbReference type="EMBL" id="KNC27544.1"/>
    </source>
</evidence>
<evidence type="ECO:0000313" key="12">
    <source>
        <dbReference type="Proteomes" id="UP000037069"/>
    </source>
</evidence>
<dbReference type="SUPFAM" id="SSF57716">
    <property type="entry name" value="Glucocorticoid receptor-like (DNA-binding domain)"/>
    <property type="match status" value="1"/>
</dbReference>
<dbReference type="Pfam" id="PF00096">
    <property type="entry name" value="zf-C2H2"/>
    <property type="match status" value="1"/>
</dbReference>
<evidence type="ECO:0000259" key="9">
    <source>
        <dbReference type="PROSITE" id="PS50157"/>
    </source>
</evidence>
<evidence type="ECO:0000256" key="2">
    <source>
        <dbReference type="ARBA" id="ARBA00022737"/>
    </source>
</evidence>
<feature type="domain" description="C2H2-type" evidence="9">
    <location>
        <begin position="869"/>
        <end position="893"/>
    </location>
</feature>
<dbReference type="OMA" id="ICNTTYR"/>
<dbReference type="PANTHER" id="PTHR24379">
    <property type="entry name" value="KRAB AND ZINC FINGER DOMAIN-CONTAINING"/>
    <property type="match status" value="1"/>
</dbReference>
<feature type="domain" description="C2H2-type" evidence="9">
    <location>
        <begin position="1205"/>
        <end position="1228"/>
    </location>
</feature>
<dbReference type="InterPro" id="IPR013087">
    <property type="entry name" value="Znf_C2H2_type"/>
</dbReference>
<dbReference type="OrthoDB" id="1095242at2759"/>
<accession>A0A0L0C801</accession>
<feature type="compositionally biased region" description="Low complexity" evidence="8">
    <location>
        <begin position="186"/>
        <end position="198"/>
    </location>
</feature>
<dbReference type="PANTHER" id="PTHR24379:SF127">
    <property type="entry name" value="BLOODY FINGERS-RELATED"/>
    <property type="match status" value="1"/>
</dbReference>
<dbReference type="PROSITE" id="PS51915">
    <property type="entry name" value="ZAD"/>
    <property type="match status" value="1"/>
</dbReference>
<sequence>MGDKKIVQDYTLVCRTCLQGNVELLNLSALISDNIHEENAKISYLECLKMCIQLEETLDIEMPQKICLECASALQVAYWFMKNASQAQELLKLKLREIKRKKQQIEMELAAEEVKKPKRYRCKICNVKVETKRSLKDHVKLHLDIIVYNCQMCSFESHNRNGLAEHYIQVHGIEATKEQLKPKTKTSASTSSSSHIASSTAINCNQEQMMGAMKNEHFQLLPEDTEQQQTSYETFNTNTTCDTGSLQMSTILTTSQQNFNTFNALVSDQLSNITNTTDLGIANEFMVMPDGSLEKVMNKGVVIEYINTPNNASNITLDNGLVLDNIIQMQNIDNSVIMEPQNDIGQMDVDDLIIEDPGEVLEEAAEPIPPPLEEDIIPVTIIEQPKKIICKICTKDFTTQEQLKNHMLTHNEIPHFFCDQCKFYTFFKIDLHQHYKSKHNLQPTNKQLQPKNKQKNPNEFYACDLCFYEADNKTDIKTHYKVKHNIEANEIHLKPTKVEKLNSKLSPLTAKAKAAGIVSKATTTATTSKNFKIRVNEETTPDYPNGLNCRKCHEVFYWRNKLYEHYKLHNAEESALKQEKQYIKVQNKPTTANLYQNKTKSSPKTQAIQTPSVTPAVMETNQSPSYSSLDSLTALNVSTPNNTTLNAIAPLTPSSSSTYTLPSDAIPQIVETEQTIENDMDFDFNGDDDALFGDFDDDVDVENDSDDNDTEFRNVLLTSDDDFDDMLKEQNSLNSGLSTMPSNTSQSYCSHCQKSFLSQYQFENHMFVHRGLAPYRCEMCTNLYNTKRCLIRHYKAVHKSVPTRDMIQAKGDKVCEDKTPVEHLKLEESTSLMCAKCPFESAELAEIKFHLNSSHNISDDSYIMKKLPYECPRCIRSFASKAKILRHLQRNHSSIPINQNQIRFENNDNTISTMEIAATATSTTSAIITNQANMMNTTETTETNASCGFSDVFIKQETEPQQQQQQQQQQYTFTDNKLSIENAITPNIFMANYQDTNSSTTSLAYNETFNNSIDNSPINQHLPASSLYTASPNTLDIKQEEEEKQESKFNQLLYKCKICFTNCYNLETFNEHSKRIDCRKLSLTGPGDRMLFECEICHCNYKTMYLLKHHLKRHIGRKFLCANCPKTFINKIELEAHKHVHSGERPHKCDACTKSFRYIHHLKRHKDSVHFGKRHVCTMPNCGRKFTTLAQLKVHIWTHNGIVPYKCPFCQRLFKKRLLLREHCLKTHNVNLSEEEMAEIFRNSLGYTNPHDFTVTIGNGKMLRRGDLETMGASGVIKSSFKCSKALQVSYHFINMVKAAKSSSVPLEVEQEGGATFLGNVTSKENQQHTKQETVNSLTSFETRFKQQIKKSDLLAKQFEPVKITNSYKILKKDSTKDAGTSIETVQQIKNTDFKCTICNKYFVDRKGFYEHNKQQHKEIAPFKCKLCSFYTCYTESLFKHCQKVHGLNNVQLNLYQTKQVTNVAKRNPQFEITYICIQCNFKGRTQTHIDAHLLEAHLIDEDKYLFINHYFNCPSCYRSFNDLKSAKIHYTMYHNCTYKRNNIYGNRKYACEKCGKFFDLKSSLFLHKRICETRRAVNCNFCKRKFTSVLKYEQHLQAQHLVVIKHECEICSKTFSCSEYLAVHRKRHNERYHQCDLCSKNYISNAELKVHKQRIHGQKGINIRNSQSNKRYFKCNFCDFISCSNFAIRVHQYKHTGKPYKCPKCRKEFALRKDLSQHCETHHSFSITHEEMAKLFQQYHGYTSRFDAFSKQNNNLDIVEINDLELEVELKEFGLTLQDIMDDLFEDDHVK</sequence>
<feature type="binding site" evidence="6">
    <location>
        <position position="17"/>
    </location>
    <ligand>
        <name>Zn(2+)</name>
        <dbReference type="ChEBI" id="CHEBI:29105"/>
    </ligand>
</feature>
<feature type="binding site" evidence="6">
    <location>
        <position position="67"/>
    </location>
    <ligand>
        <name>Zn(2+)</name>
        <dbReference type="ChEBI" id="CHEBI:29105"/>
    </ligand>
</feature>
<keyword evidence="2" id="KW-0677">Repeat</keyword>
<feature type="binding site" evidence="6">
    <location>
        <position position="70"/>
    </location>
    <ligand>
        <name>Zn(2+)</name>
        <dbReference type="ChEBI" id="CHEBI:29105"/>
    </ligand>
</feature>
<feature type="coiled-coil region" evidence="7">
    <location>
        <begin position="81"/>
        <end position="115"/>
    </location>
</feature>
<feature type="domain" description="C2H2-type" evidence="9">
    <location>
        <begin position="547"/>
        <end position="574"/>
    </location>
</feature>
<feature type="binding site" evidence="6">
    <location>
        <position position="14"/>
    </location>
    <ligand>
        <name>Zn(2+)</name>
        <dbReference type="ChEBI" id="CHEBI:29105"/>
    </ligand>
</feature>
<dbReference type="GO" id="GO:0005634">
    <property type="term" value="C:nucleus"/>
    <property type="evidence" value="ECO:0007669"/>
    <property type="project" value="InterPro"/>
</dbReference>
<keyword evidence="12" id="KW-1185">Reference proteome</keyword>
<keyword evidence="7" id="KW-0175">Coiled coil</keyword>
<keyword evidence="1 6" id="KW-0479">Metal-binding</keyword>
<keyword evidence="4 6" id="KW-0862">Zinc</keyword>
<evidence type="ECO:0000256" key="5">
    <source>
        <dbReference type="PROSITE-ProRule" id="PRU00042"/>
    </source>
</evidence>
<evidence type="ECO:0000256" key="7">
    <source>
        <dbReference type="SAM" id="Coils"/>
    </source>
</evidence>
<feature type="domain" description="C2H2-type" evidence="9">
    <location>
        <begin position="1550"/>
        <end position="1577"/>
    </location>
</feature>
<dbReference type="InterPro" id="IPR012934">
    <property type="entry name" value="Znf_AD"/>
</dbReference>
<evidence type="ECO:0000259" key="10">
    <source>
        <dbReference type="PROSITE" id="PS51915"/>
    </source>
</evidence>
<keyword evidence="3 5" id="KW-0863">Zinc-finger</keyword>
<dbReference type="Pfam" id="PF07776">
    <property type="entry name" value="zf-AD"/>
    <property type="match status" value="1"/>
</dbReference>
<dbReference type="SUPFAM" id="SSF57667">
    <property type="entry name" value="beta-beta-alpha zinc fingers"/>
    <property type="match status" value="8"/>
</dbReference>
<evidence type="ECO:0000256" key="6">
    <source>
        <dbReference type="PROSITE-ProRule" id="PRU01263"/>
    </source>
</evidence>
<feature type="domain" description="C2H2-type" evidence="9">
    <location>
        <begin position="747"/>
        <end position="774"/>
    </location>
</feature>
<feature type="domain" description="C2H2-type" evidence="9">
    <location>
        <begin position="1092"/>
        <end position="1119"/>
    </location>
</feature>
<dbReference type="PROSITE" id="PS50157">
    <property type="entry name" value="ZINC_FINGER_C2H2_2"/>
    <property type="match status" value="16"/>
</dbReference>
<proteinExistence type="predicted"/>
<feature type="domain" description="C2H2-type" evidence="9">
    <location>
        <begin position="1175"/>
        <end position="1204"/>
    </location>
</feature>
<feature type="domain" description="ZAD" evidence="10">
    <location>
        <begin position="12"/>
        <end position="94"/>
    </location>
</feature>
<feature type="domain" description="C2H2-type" evidence="9">
    <location>
        <begin position="1119"/>
        <end position="1146"/>
    </location>
</feature>
<dbReference type="FunFam" id="3.30.160.60:FF:000100">
    <property type="entry name" value="Zinc finger 45-like"/>
    <property type="match status" value="1"/>
</dbReference>
<protein>
    <submittedName>
        <fullName evidence="11">Uncharacterized protein</fullName>
    </submittedName>
</protein>
<feature type="domain" description="C2H2-type" evidence="9">
    <location>
        <begin position="1394"/>
        <end position="1422"/>
    </location>
</feature>
<feature type="domain" description="C2H2-type" evidence="9">
    <location>
        <begin position="1607"/>
        <end position="1634"/>
    </location>
</feature>
<dbReference type="EMBL" id="JRES01000890">
    <property type="protein sequence ID" value="KNC27544.1"/>
    <property type="molecule type" value="Genomic_DNA"/>
</dbReference>
<gene>
    <name evidence="11" type="ORF">FF38_12343</name>
</gene>
<feature type="domain" description="C2H2-type" evidence="9">
    <location>
        <begin position="1634"/>
        <end position="1657"/>
    </location>
</feature>
<dbReference type="Gene3D" id="3.30.160.60">
    <property type="entry name" value="Classic Zinc Finger"/>
    <property type="match status" value="11"/>
</dbReference>
<dbReference type="GO" id="GO:0008270">
    <property type="term" value="F:zinc ion binding"/>
    <property type="evidence" value="ECO:0007669"/>
    <property type="project" value="UniProtKB-UniRule"/>
</dbReference>
<feature type="domain" description="C2H2-type" evidence="9">
    <location>
        <begin position="120"/>
        <end position="142"/>
    </location>
</feature>
<dbReference type="PROSITE" id="PS00028">
    <property type="entry name" value="ZINC_FINGER_C2H2_1"/>
    <property type="match status" value="15"/>
</dbReference>
<feature type="domain" description="C2H2-type" evidence="9">
    <location>
        <begin position="1701"/>
        <end position="1723"/>
    </location>
</feature>
<name>A0A0L0C801_LUCCU</name>
<evidence type="ECO:0000256" key="1">
    <source>
        <dbReference type="ARBA" id="ARBA00022723"/>
    </source>
</evidence>
<dbReference type="SMART" id="SM00355">
    <property type="entry name" value="ZnF_C2H2"/>
    <property type="match status" value="26"/>
</dbReference>
<evidence type="ECO:0000256" key="8">
    <source>
        <dbReference type="SAM" id="MobiDB-lite"/>
    </source>
</evidence>
<reference evidence="11 12" key="1">
    <citation type="journal article" date="2015" name="Nat. Commun.">
        <title>Lucilia cuprina genome unlocks parasitic fly biology to underpin future interventions.</title>
        <authorList>
            <person name="Anstead C.A."/>
            <person name="Korhonen P.K."/>
            <person name="Young N.D."/>
            <person name="Hall R.S."/>
            <person name="Jex A.R."/>
            <person name="Murali S.C."/>
            <person name="Hughes D.S."/>
            <person name="Lee S.F."/>
            <person name="Perry T."/>
            <person name="Stroehlein A.J."/>
            <person name="Ansell B.R."/>
            <person name="Breugelmans B."/>
            <person name="Hofmann A."/>
            <person name="Qu J."/>
            <person name="Dugan S."/>
            <person name="Lee S.L."/>
            <person name="Chao H."/>
            <person name="Dinh H."/>
            <person name="Han Y."/>
            <person name="Doddapaneni H.V."/>
            <person name="Worley K.C."/>
            <person name="Muzny D.M."/>
            <person name="Ioannidis P."/>
            <person name="Waterhouse R.M."/>
            <person name="Zdobnov E.M."/>
            <person name="James P.J."/>
            <person name="Bagnall N.H."/>
            <person name="Kotze A.C."/>
            <person name="Gibbs R.A."/>
            <person name="Richards S."/>
            <person name="Batterham P."/>
            <person name="Gasser R.B."/>
        </authorList>
    </citation>
    <scope>NUCLEOTIDE SEQUENCE [LARGE SCALE GENOMIC DNA]</scope>
    <source>
        <strain evidence="11 12">LS</strain>
        <tissue evidence="11">Full body</tissue>
    </source>
</reference>
<dbReference type="Proteomes" id="UP000037069">
    <property type="component" value="Unassembled WGS sequence"/>
</dbReference>
<feature type="domain" description="C2H2-type" evidence="9">
    <location>
        <begin position="775"/>
        <end position="803"/>
    </location>
</feature>
<comment type="caution">
    <text evidence="11">The sequence shown here is derived from an EMBL/GenBank/DDBJ whole genome shotgun (WGS) entry which is preliminary data.</text>
</comment>
<dbReference type="InterPro" id="IPR036236">
    <property type="entry name" value="Znf_C2H2_sf"/>
</dbReference>
<dbReference type="SMART" id="SM00868">
    <property type="entry name" value="zf-AD"/>
    <property type="match status" value="1"/>
</dbReference>
<feature type="domain" description="C2H2-type" evidence="9">
    <location>
        <begin position="1147"/>
        <end position="1175"/>
    </location>
</feature>